<dbReference type="GO" id="GO:0016491">
    <property type="term" value="F:oxidoreductase activity"/>
    <property type="evidence" value="ECO:0007669"/>
    <property type="project" value="InterPro"/>
</dbReference>
<evidence type="ECO:0000259" key="1">
    <source>
        <dbReference type="Pfam" id="PF01593"/>
    </source>
</evidence>
<dbReference type="NCBIfam" id="NF005560">
    <property type="entry name" value="PRK07233.1"/>
    <property type="match status" value="1"/>
</dbReference>
<dbReference type="Gene3D" id="3.50.50.60">
    <property type="entry name" value="FAD/NAD(P)-binding domain"/>
    <property type="match status" value="1"/>
</dbReference>
<dbReference type="PANTHER" id="PTHR42923">
    <property type="entry name" value="PROTOPORPHYRINOGEN OXIDASE"/>
    <property type="match status" value="1"/>
</dbReference>
<feature type="domain" description="Amine oxidase" evidence="1">
    <location>
        <begin position="13"/>
        <end position="411"/>
    </location>
</feature>
<dbReference type="InterPro" id="IPR002937">
    <property type="entry name" value="Amino_oxidase"/>
</dbReference>
<sequence>MLKIAIVGGGIMGITLAYYLSKEGVAVDVFEASSTLGGLAGPLTLPDGVEVDRFYHAILSSDAHLHALCTELGIADQLRFRETRTGFYHNGAIYSMNNIIEFLRFPPLGWIDRFRLGLTVLAAQRIQDWRELEGISVEEWLIRLGGKNTYQNIWRPMLAAKFDGDFRNVPATWIWSRLVRVKSTRQGASQKEMAGHLIGGYITLIKAMARRIEANGGRIHLSTPVQEVCIEGDGSPRATGVRLADGLHRFDGVVVTSQVPIFRRLIPSAPHAYHDFLAQTEYLGIVCPLLVLDRPLTGYWTLNITDQRIPFTGVIETTTYIDPAYVGGHHLVYLPKYTAPGSPLLQLSDEEIKAMWMEHLRMMFPQFDPASVRYFLVHRERYVEPLHGLNATHLIPSVETPVERLFLVTTAQIYPALTNGESVSRHGHAAAEIVQRVSLQHPLKVVA</sequence>
<protein>
    <submittedName>
        <fullName evidence="2">NAD(P)/FAD-dependent oxidoreductase</fullName>
    </submittedName>
</protein>
<dbReference type="PRINTS" id="PR00419">
    <property type="entry name" value="ADXRDTASE"/>
</dbReference>
<gene>
    <name evidence="2" type="ORF">ENQ20_10875</name>
</gene>
<dbReference type="PANTHER" id="PTHR42923:SF46">
    <property type="entry name" value="AMINE OXIDASE"/>
    <property type="match status" value="1"/>
</dbReference>
<name>A0A7C1FTG4_9CHLR</name>
<dbReference type="InterPro" id="IPR036188">
    <property type="entry name" value="FAD/NAD-bd_sf"/>
</dbReference>
<accession>A0A7C1FTG4</accession>
<evidence type="ECO:0000313" key="2">
    <source>
        <dbReference type="EMBL" id="HDX31975.1"/>
    </source>
</evidence>
<dbReference type="Pfam" id="PF01593">
    <property type="entry name" value="Amino_oxidase"/>
    <property type="match status" value="1"/>
</dbReference>
<reference evidence="2" key="1">
    <citation type="journal article" date="2020" name="mSystems">
        <title>Genome- and Community-Level Interaction Insights into Carbon Utilization and Element Cycling Functions of Hydrothermarchaeota in Hydrothermal Sediment.</title>
        <authorList>
            <person name="Zhou Z."/>
            <person name="Liu Y."/>
            <person name="Xu W."/>
            <person name="Pan J."/>
            <person name="Luo Z.H."/>
            <person name="Li M."/>
        </authorList>
    </citation>
    <scope>NUCLEOTIDE SEQUENCE [LARGE SCALE GENOMIC DNA]</scope>
    <source>
        <strain evidence="2">SpSt-289</strain>
    </source>
</reference>
<dbReference type="SUPFAM" id="SSF51905">
    <property type="entry name" value="FAD/NAD(P)-binding domain"/>
    <property type="match status" value="1"/>
</dbReference>
<dbReference type="Gene3D" id="1.10.3110.10">
    <property type="entry name" value="protoporphyrinogen ix oxidase, domain 3"/>
    <property type="match status" value="1"/>
</dbReference>
<dbReference type="AlphaFoldDB" id="A0A7C1FTG4"/>
<dbReference type="Gene3D" id="3.90.660.20">
    <property type="entry name" value="Protoporphyrinogen oxidase, mitochondrial, domain 2"/>
    <property type="match status" value="1"/>
</dbReference>
<organism evidence="2">
    <name type="scientific">Caldilinea aerophila</name>
    <dbReference type="NCBI Taxonomy" id="133453"/>
    <lineage>
        <taxon>Bacteria</taxon>
        <taxon>Bacillati</taxon>
        <taxon>Chloroflexota</taxon>
        <taxon>Caldilineae</taxon>
        <taxon>Caldilineales</taxon>
        <taxon>Caldilineaceae</taxon>
        <taxon>Caldilinea</taxon>
    </lineage>
</organism>
<dbReference type="InterPro" id="IPR050464">
    <property type="entry name" value="Zeta_carotene_desat/Oxidored"/>
</dbReference>
<proteinExistence type="predicted"/>
<dbReference type="EMBL" id="DSMG01000107">
    <property type="protein sequence ID" value="HDX31975.1"/>
    <property type="molecule type" value="Genomic_DNA"/>
</dbReference>
<comment type="caution">
    <text evidence="2">The sequence shown here is derived from an EMBL/GenBank/DDBJ whole genome shotgun (WGS) entry which is preliminary data.</text>
</comment>